<keyword evidence="2" id="KW-1185">Reference proteome</keyword>
<protein>
    <submittedName>
        <fullName evidence="1">Uncharacterized protein</fullName>
    </submittedName>
</protein>
<accession>A0AAU9L9V2</accession>
<dbReference type="EMBL" id="CAKMRJ010000001">
    <property type="protein sequence ID" value="CAH1412239.1"/>
    <property type="molecule type" value="Genomic_DNA"/>
</dbReference>
<reference evidence="1 2" key="1">
    <citation type="submission" date="2022-01" db="EMBL/GenBank/DDBJ databases">
        <authorList>
            <person name="Xiong W."/>
            <person name="Schranz E."/>
        </authorList>
    </citation>
    <scope>NUCLEOTIDE SEQUENCE [LARGE SCALE GENOMIC DNA]</scope>
</reference>
<gene>
    <name evidence="1" type="ORF">LVIROSA_LOCUS269</name>
</gene>
<dbReference type="Proteomes" id="UP001157418">
    <property type="component" value="Unassembled WGS sequence"/>
</dbReference>
<evidence type="ECO:0000313" key="2">
    <source>
        <dbReference type="Proteomes" id="UP001157418"/>
    </source>
</evidence>
<evidence type="ECO:0000313" key="1">
    <source>
        <dbReference type="EMBL" id="CAH1412239.1"/>
    </source>
</evidence>
<name>A0AAU9L9V2_9ASTR</name>
<organism evidence="1 2">
    <name type="scientific">Lactuca virosa</name>
    <dbReference type="NCBI Taxonomy" id="75947"/>
    <lineage>
        <taxon>Eukaryota</taxon>
        <taxon>Viridiplantae</taxon>
        <taxon>Streptophyta</taxon>
        <taxon>Embryophyta</taxon>
        <taxon>Tracheophyta</taxon>
        <taxon>Spermatophyta</taxon>
        <taxon>Magnoliopsida</taxon>
        <taxon>eudicotyledons</taxon>
        <taxon>Gunneridae</taxon>
        <taxon>Pentapetalae</taxon>
        <taxon>asterids</taxon>
        <taxon>campanulids</taxon>
        <taxon>Asterales</taxon>
        <taxon>Asteraceae</taxon>
        <taxon>Cichorioideae</taxon>
        <taxon>Cichorieae</taxon>
        <taxon>Lactucinae</taxon>
        <taxon>Lactuca</taxon>
    </lineage>
</organism>
<comment type="caution">
    <text evidence="1">The sequence shown here is derived from an EMBL/GenBank/DDBJ whole genome shotgun (WGS) entry which is preliminary data.</text>
</comment>
<proteinExistence type="predicted"/>
<dbReference type="AlphaFoldDB" id="A0AAU9L9V2"/>
<sequence>MLMLETRGTAQVGVVAPSHLFQIQPEAVNFEEGDLGYKWEINEDCESCWLYCWTSQLNILNFYPFIQKYIQVYIICRESAIKDIIGKNFSPSCS</sequence>